<feature type="compositionally biased region" description="Pro residues" evidence="8">
    <location>
        <begin position="201"/>
        <end position="217"/>
    </location>
</feature>
<feature type="domain" description="C2H2-type" evidence="9">
    <location>
        <begin position="42"/>
        <end position="71"/>
    </location>
</feature>
<dbReference type="GO" id="GO:0000978">
    <property type="term" value="F:RNA polymerase II cis-regulatory region sequence-specific DNA binding"/>
    <property type="evidence" value="ECO:0007669"/>
    <property type="project" value="InterPro"/>
</dbReference>
<feature type="region of interest" description="Disordered" evidence="8">
    <location>
        <begin position="372"/>
        <end position="395"/>
    </location>
</feature>
<keyword evidence="3" id="KW-0677">Repeat</keyword>
<keyword evidence="5" id="KW-0862">Zinc</keyword>
<dbReference type="CDD" id="cd12148">
    <property type="entry name" value="fungal_TF_MHR"/>
    <property type="match status" value="1"/>
</dbReference>
<proteinExistence type="predicted"/>
<dbReference type="GO" id="GO:0006351">
    <property type="term" value="P:DNA-templated transcription"/>
    <property type="evidence" value="ECO:0007669"/>
    <property type="project" value="InterPro"/>
</dbReference>
<evidence type="ECO:0000256" key="2">
    <source>
        <dbReference type="ARBA" id="ARBA00022723"/>
    </source>
</evidence>
<dbReference type="SUPFAM" id="SSF57667">
    <property type="entry name" value="beta-beta-alpha zinc fingers"/>
    <property type="match status" value="1"/>
</dbReference>
<dbReference type="STRING" id="1569628.A0A316UTG2"/>
<evidence type="ECO:0000256" key="7">
    <source>
        <dbReference type="PROSITE-ProRule" id="PRU00042"/>
    </source>
</evidence>
<dbReference type="Pfam" id="PF04082">
    <property type="entry name" value="Fungal_trans"/>
    <property type="match status" value="1"/>
</dbReference>
<protein>
    <recommendedName>
        <fullName evidence="9">C2H2-type domain-containing protein</fullName>
    </recommendedName>
</protein>
<dbReference type="InterPro" id="IPR051059">
    <property type="entry name" value="VerF-like"/>
</dbReference>
<dbReference type="PROSITE" id="PS00028">
    <property type="entry name" value="ZINC_FINGER_C2H2_1"/>
    <property type="match status" value="2"/>
</dbReference>
<dbReference type="EMBL" id="KZ819667">
    <property type="protein sequence ID" value="PWN27641.1"/>
    <property type="molecule type" value="Genomic_DNA"/>
</dbReference>
<dbReference type="InterPro" id="IPR013087">
    <property type="entry name" value="Znf_C2H2_type"/>
</dbReference>
<gene>
    <name evidence="10" type="ORF">BDZ90DRAFT_232062</name>
</gene>
<evidence type="ECO:0000256" key="1">
    <source>
        <dbReference type="ARBA" id="ARBA00004123"/>
    </source>
</evidence>
<evidence type="ECO:0000313" key="10">
    <source>
        <dbReference type="EMBL" id="PWN27641.1"/>
    </source>
</evidence>
<dbReference type="InterPro" id="IPR007219">
    <property type="entry name" value="XnlR_reg_dom"/>
</dbReference>
<evidence type="ECO:0000256" key="8">
    <source>
        <dbReference type="SAM" id="MobiDB-lite"/>
    </source>
</evidence>
<organism evidence="10 11">
    <name type="scientific">Jaminaea rosea</name>
    <dbReference type="NCBI Taxonomy" id="1569628"/>
    <lineage>
        <taxon>Eukaryota</taxon>
        <taxon>Fungi</taxon>
        <taxon>Dikarya</taxon>
        <taxon>Basidiomycota</taxon>
        <taxon>Ustilaginomycotina</taxon>
        <taxon>Exobasidiomycetes</taxon>
        <taxon>Microstromatales</taxon>
        <taxon>Microstromatales incertae sedis</taxon>
        <taxon>Jaminaea</taxon>
    </lineage>
</organism>
<dbReference type="GO" id="GO:0000981">
    <property type="term" value="F:DNA-binding transcription factor activity, RNA polymerase II-specific"/>
    <property type="evidence" value="ECO:0007669"/>
    <property type="project" value="InterPro"/>
</dbReference>
<dbReference type="Proteomes" id="UP000245884">
    <property type="component" value="Unassembled WGS sequence"/>
</dbReference>
<dbReference type="PANTHER" id="PTHR40626">
    <property type="entry name" value="MIP31509P"/>
    <property type="match status" value="1"/>
</dbReference>
<dbReference type="AlphaFoldDB" id="A0A316UTG2"/>
<dbReference type="Gene3D" id="3.30.160.60">
    <property type="entry name" value="Classic Zinc Finger"/>
    <property type="match status" value="1"/>
</dbReference>
<dbReference type="SMART" id="SM00355">
    <property type="entry name" value="ZnF_C2H2"/>
    <property type="match status" value="2"/>
</dbReference>
<keyword evidence="11" id="KW-1185">Reference proteome</keyword>
<dbReference type="PANTHER" id="PTHR40626:SF11">
    <property type="entry name" value="ZINC FINGER PROTEIN YPR022C"/>
    <property type="match status" value="1"/>
</dbReference>
<dbReference type="GO" id="GO:0000785">
    <property type="term" value="C:chromatin"/>
    <property type="evidence" value="ECO:0007669"/>
    <property type="project" value="TreeGrafter"/>
</dbReference>
<evidence type="ECO:0000256" key="5">
    <source>
        <dbReference type="ARBA" id="ARBA00022833"/>
    </source>
</evidence>
<dbReference type="GO" id="GO:0008270">
    <property type="term" value="F:zinc ion binding"/>
    <property type="evidence" value="ECO:0007669"/>
    <property type="project" value="UniProtKB-KW"/>
</dbReference>
<comment type="subcellular location">
    <subcellularLocation>
        <location evidence="1">Nucleus</location>
    </subcellularLocation>
</comment>
<dbReference type="OrthoDB" id="1405595at2759"/>
<name>A0A316UTG2_9BASI</name>
<evidence type="ECO:0000313" key="11">
    <source>
        <dbReference type="Proteomes" id="UP000245884"/>
    </source>
</evidence>
<keyword evidence="6" id="KW-0539">Nucleus</keyword>
<evidence type="ECO:0000256" key="4">
    <source>
        <dbReference type="ARBA" id="ARBA00022771"/>
    </source>
</evidence>
<dbReference type="InterPro" id="IPR036236">
    <property type="entry name" value="Znf_C2H2_sf"/>
</dbReference>
<sequence>MPVCSTCNKSYVRAEHLKRHREAAHPYEFRMEHGGTITPRRFPCDEPGCDRVFSRSDVLVRHRRSHIKEESDDSAGLSSSKRHRSSTTSDISPSATVVETASGTTSLADPSIAAVDPDEQGRGVGRSGIETALRGHGQGHTHHRYDVIPEYGNRSGHGQMNVPPTQDHRREHNVDHRPAPSHRHVSSIHELLSPSSYTPRPVVPPPPPNMAPPPPMHRPMSFDGGGPWQPQQQQQQPMESPHYSEPAPPHFPSPDLFAQMSGTNDPSANTQQASTFDLFAGGWSSNTLTGLDWIFDDQCDSASSTDASVMSRLMNGAYGLEDNRMGDWQVFGPSPPVDRIGEMLGTSGRGHGTTTESLNLLNLANAAAVSARTGETAAQPHKPRSEEDTADAWPQEFRPQRSKPSIIEISDYSLDIEEQHQANDLEAWLAAATATPQRGTPNGASGGGDRPIVVIDEAGDATRANSRRASESPNGSGLFGCTPPKWRVSEETRLQLLQYLQQSCRHPWSIYSFSKTPPPTFLTCGQLELLVSLFFRKFNPYCPVLHPPTFDPATAPPVQLLITLTVGLVFYASEVQAHVGVRQDRKDALAQLRKSASVLALAFSELARIGVMSGYEADQTAWQNVELNQTWTVQQMFGIGSGDNRLLKLAERNRGGLITAIRRSGFFHTTDLRIDGNALVEMTPAQLDRTWKSWIDAEKRVRLGWFVFLYDQLFACFNDISPMLLYTEISSPFPCEERLWNAGDAAEWARRYRSARANSTSGSSSTPPEVGGQMPFLLTLRQLLFPNQRPQAAPQLRVNRLEAYILSVTLYRICWDAQRQSILFETDNGLEVDTACVDKRLDTAASRALKYLADSASRATSVVKSRAPPPSSSDSQLSLALSIDVQLLSLLQKIHFLGPPAFFQKLRDAAGRSGWHTPRRTEALAWLETWMARLSNRAAMKSMLVASAQVFDLIRSSLNSTVAKPDVLVVQSNICVISLFHASLYVWAYVKLSHSKRSAGNGVDPPLASRLPPVAELPHLSPTKIAHVESTGYIDLVLNPYEALNSAEGLDFSEPWEHHMTWEGDHEKLVQAWLHGAYVCERDGQVKEWAGAHGLTPRIVGIGELLPSSLRGAGGESSGSGSGNVGGVAGSATSISPSPAALLAAAGRSVKASHVLQRFASLIRRLDWGLANTLSAILLLMARREAKAEMPGKGVGA</sequence>
<dbReference type="GO" id="GO:0005634">
    <property type="term" value="C:nucleus"/>
    <property type="evidence" value="ECO:0007669"/>
    <property type="project" value="UniProtKB-SubCell"/>
</dbReference>
<dbReference type="PROSITE" id="PS50157">
    <property type="entry name" value="ZINC_FINGER_C2H2_2"/>
    <property type="match status" value="2"/>
</dbReference>
<evidence type="ECO:0000256" key="6">
    <source>
        <dbReference type="ARBA" id="ARBA00023242"/>
    </source>
</evidence>
<accession>A0A316UTG2</accession>
<evidence type="ECO:0000259" key="9">
    <source>
        <dbReference type="PROSITE" id="PS50157"/>
    </source>
</evidence>
<feature type="region of interest" description="Disordered" evidence="8">
    <location>
        <begin position="64"/>
        <end position="248"/>
    </location>
</feature>
<feature type="compositionally biased region" description="Polar residues" evidence="8">
    <location>
        <begin position="90"/>
        <end position="108"/>
    </location>
</feature>
<feature type="domain" description="C2H2-type" evidence="9">
    <location>
        <begin position="2"/>
        <end position="30"/>
    </location>
</feature>
<dbReference type="Pfam" id="PF00096">
    <property type="entry name" value="zf-C2H2"/>
    <property type="match status" value="2"/>
</dbReference>
<dbReference type="RefSeq" id="XP_025362253.1">
    <property type="nucleotide sequence ID" value="XM_025506106.1"/>
</dbReference>
<evidence type="ECO:0000256" key="3">
    <source>
        <dbReference type="ARBA" id="ARBA00022737"/>
    </source>
</evidence>
<feature type="compositionally biased region" description="Low complexity" evidence="8">
    <location>
        <begin position="228"/>
        <end position="237"/>
    </location>
</feature>
<feature type="compositionally biased region" description="Basic and acidic residues" evidence="8">
    <location>
        <begin position="166"/>
        <end position="178"/>
    </location>
</feature>
<keyword evidence="4 7" id="KW-0863">Zinc-finger</keyword>
<dbReference type="GeneID" id="37027929"/>
<reference evidence="10 11" key="1">
    <citation type="journal article" date="2018" name="Mol. Biol. Evol.">
        <title>Broad Genomic Sampling Reveals a Smut Pathogenic Ancestry of the Fungal Clade Ustilaginomycotina.</title>
        <authorList>
            <person name="Kijpornyongpan T."/>
            <person name="Mondo S.J."/>
            <person name="Barry K."/>
            <person name="Sandor L."/>
            <person name="Lee J."/>
            <person name="Lipzen A."/>
            <person name="Pangilinan J."/>
            <person name="LaButti K."/>
            <person name="Hainaut M."/>
            <person name="Henrissat B."/>
            <person name="Grigoriev I.V."/>
            <person name="Spatafora J.W."/>
            <person name="Aime M.C."/>
        </authorList>
    </citation>
    <scope>NUCLEOTIDE SEQUENCE [LARGE SCALE GENOMIC DNA]</scope>
    <source>
        <strain evidence="10 11">MCA 5214</strain>
    </source>
</reference>
<keyword evidence="2" id="KW-0479">Metal-binding</keyword>